<evidence type="ECO:0000313" key="1">
    <source>
        <dbReference type="EMBL" id="XBS49157.1"/>
    </source>
</evidence>
<accession>A0AAU7PHV6</accession>
<name>A0AAU7PHV6_9CAUD</name>
<dbReference type="EMBL" id="PP777464">
    <property type="protein sequence ID" value="XBS49157.1"/>
    <property type="molecule type" value="Genomic_DNA"/>
</dbReference>
<sequence>MQNEMKYLTDDELKERLIKSRKLTNQLPNDTNKSHAERSAEVLYIQLLYFLGTDRQEYYIESMLRYLKFSIKEKVHAQEFKNPNS</sequence>
<reference evidence="1" key="1">
    <citation type="submission" date="2024-05" db="EMBL/GenBank/DDBJ databases">
        <authorList>
            <person name="Badawy S."/>
            <person name="Skurnik M."/>
        </authorList>
    </citation>
    <scope>NUCLEOTIDE SEQUENCE</scope>
</reference>
<organism evidence="1">
    <name type="scientific">Escherichia phage fEgEco12</name>
    <dbReference type="NCBI Taxonomy" id="3158837"/>
    <lineage>
        <taxon>Viruses</taxon>
        <taxon>Duplodnaviria</taxon>
        <taxon>Heunggongvirae</taxon>
        <taxon>Uroviricota</taxon>
        <taxon>Caudoviricetes</taxon>
    </lineage>
</organism>
<proteinExistence type="predicted"/>
<protein>
    <submittedName>
        <fullName evidence="1">Uncharacterized protein</fullName>
    </submittedName>
</protein>